<dbReference type="GO" id="GO:0015891">
    <property type="term" value="P:siderophore transport"/>
    <property type="evidence" value="ECO:0007669"/>
    <property type="project" value="InterPro"/>
</dbReference>
<reference evidence="15" key="1">
    <citation type="submission" date="2022-05" db="EMBL/GenBank/DDBJ databases">
        <title>Sphingomonas sp. strain MG17 Genome sequencing and assembly.</title>
        <authorList>
            <person name="Kim I."/>
        </authorList>
    </citation>
    <scope>NUCLEOTIDE SEQUENCE</scope>
    <source>
        <strain evidence="15">MG17</strain>
    </source>
</reference>
<evidence type="ECO:0000259" key="13">
    <source>
        <dbReference type="Pfam" id="PF00593"/>
    </source>
</evidence>
<dbReference type="GO" id="GO:0009279">
    <property type="term" value="C:cell outer membrane"/>
    <property type="evidence" value="ECO:0007669"/>
    <property type="project" value="UniProtKB-SubCell"/>
</dbReference>
<dbReference type="PROSITE" id="PS52016">
    <property type="entry name" value="TONB_DEPENDENT_REC_3"/>
    <property type="match status" value="1"/>
</dbReference>
<keyword evidence="6 11" id="KW-0798">TonB box</keyword>
<dbReference type="PANTHER" id="PTHR32552">
    <property type="entry name" value="FERRICHROME IRON RECEPTOR-RELATED"/>
    <property type="match status" value="1"/>
</dbReference>
<feature type="signal peptide" evidence="12">
    <location>
        <begin position="1"/>
        <end position="26"/>
    </location>
</feature>
<dbReference type="InterPro" id="IPR036942">
    <property type="entry name" value="Beta-barrel_TonB_sf"/>
</dbReference>
<dbReference type="Gene3D" id="2.170.130.10">
    <property type="entry name" value="TonB-dependent receptor, plug domain"/>
    <property type="match status" value="1"/>
</dbReference>
<comment type="subcellular location">
    <subcellularLocation>
        <location evidence="1 10">Cell outer membrane</location>
        <topology evidence="1 10">Multi-pass membrane protein</topology>
    </subcellularLocation>
</comment>
<protein>
    <submittedName>
        <fullName evidence="15">TonB-dependent siderophore receptor</fullName>
    </submittedName>
</protein>
<comment type="similarity">
    <text evidence="2 10 11">Belongs to the TonB-dependent receptor family.</text>
</comment>
<name>A0A9X2HR93_9SPHN</name>
<dbReference type="InterPro" id="IPR010105">
    <property type="entry name" value="TonB_sidphr_rcpt"/>
</dbReference>
<dbReference type="InterPro" id="IPR037066">
    <property type="entry name" value="Plug_dom_sf"/>
</dbReference>
<evidence type="ECO:0000256" key="2">
    <source>
        <dbReference type="ARBA" id="ARBA00009810"/>
    </source>
</evidence>
<dbReference type="SUPFAM" id="SSF56935">
    <property type="entry name" value="Porins"/>
    <property type="match status" value="1"/>
</dbReference>
<dbReference type="GO" id="GO:0015344">
    <property type="term" value="F:siderophore uptake transmembrane transporter activity"/>
    <property type="evidence" value="ECO:0007669"/>
    <property type="project" value="TreeGrafter"/>
</dbReference>
<dbReference type="InterPro" id="IPR039426">
    <property type="entry name" value="TonB-dep_rcpt-like"/>
</dbReference>
<dbReference type="InterPro" id="IPR000531">
    <property type="entry name" value="Beta-barrel_TonB"/>
</dbReference>
<evidence type="ECO:0000256" key="8">
    <source>
        <dbReference type="ARBA" id="ARBA00023170"/>
    </source>
</evidence>
<sequence>MISFNRRMMIGTSAVALLAAATPALAQDSEQPADDGAIVVTGLAIAEDEPASATGLSLTLRETPQSVTVIDNQRIQDFALTNTGKLLEQVVGLNVQRYDSDRTMFTARGFDVSNVQIDGIGSPLRFNIQFGELDTLFYERIEVIRGASGLTTGVGNPSATINYIRKRPTRERSLYLGGYAGSYDAWRVEADANVPLDADGDIAFRVVGAHDQRKSHMFNYDNTRNLAGGILSAQITPDLKATAGYTYQHNLSHGAGWSSVIHHYSDGTRIQHERDVNFAPPWAFWKVMDEQAFGELAWSPGGSDWKVRAIVSMKRAVEDQALLYVGFGNPNRTTGIGPIGFASQYQADYMRWTGDLTAAGPFTLFGREHELTLGGSWTQEDGRQWSNAAQPVTFPVAVPDFRNFRNVHVPRPTSFGPKILQLDEVERQARGYIATRLNPADWLKLIVGTSYSHYKVTGVNYSVPTLRDNKEFNPYAGILIDPIDNVTLYASYTSTFNPQGEVDANRVRLQPIRGSNIEAGIKSELLNKRLYLAATLFRTRQDGLAELVGSSVPPADFYLIYRPVDVTATGFEIELAGHLTAAWQISGGYTGLRIEDKDGKLTRTYQPRQSLKLSTNYRFVDLNNLTIGAQLRWQGDTYAAVAALPGVELRQEAYAVFDLMAGIDIDDTFRASINLANVTDKFYITSMAAAASDMGNFAPGRNFTVSLSAKF</sequence>
<evidence type="ECO:0000256" key="9">
    <source>
        <dbReference type="ARBA" id="ARBA00023237"/>
    </source>
</evidence>
<evidence type="ECO:0000256" key="1">
    <source>
        <dbReference type="ARBA" id="ARBA00004571"/>
    </source>
</evidence>
<organism evidence="15 16">
    <name type="scientific">Sphingomonas tagetis</name>
    <dbReference type="NCBI Taxonomy" id="2949092"/>
    <lineage>
        <taxon>Bacteria</taxon>
        <taxon>Pseudomonadati</taxon>
        <taxon>Pseudomonadota</taxon>
        <taxon>Alphaproteobacteria</taxon>
        <taxon>Sphingomonadales</taxon>
        <taxon>Sphingomonadaceae</taxon>
        <taxon>Sphingomonas</taxon>
    </lineage>
</organism>
<dbReference type="GO" id="GO:0038023">
    <property type="term" value="F:signaling receptor activity"/>
    <property type="evidence" value="ECO:0007669"/>
    <property type="project" value="InterPro"/>
</dbReference>
<evidence type="ECO:0000256" key="3">
    <source>
        <dbReference type="ARBA" id="ARBA00022448"/>
    </source>
</evidence>
<keyword evidence="12" id="KW-0732">Signal</keyword>
<keyword evidence="4 10" id="KW-1134">Transmembrane beta strand</keyword>
<dbReference type="CDD" id="cd01347">
    <property type="entry name" value="ligand_gated_channel"/>
    <property type="match status" value="1"/>
</dbReference>
<evidence type="ECO:0000256" key="10">
    <source>
        <dbReference type="PROSITE-ProRule" id="PRU01360"/>
    </source>
</evidence>
<keyword evidence="8 15" id="KW-0675">Receptor</keyword>
<evidence type="ECO:0000256" key="5">
    <source>
        <dbReference type="ARBA" id="ARBA00022692"/>
    </source>
</evidence>
<dbReference type="RefSeq" id="WP_254293444.1">
    <property type="nucleotide sequence ID" value="NZ_JAMLDX010000008.1"/>
</dbReference>
<gene>
    <name evidence="15" type="ORF">M9978_11920</name>
</gene>
<dbReference type="Proteomes" id="UP001139451">
    <property type="component" value="Unassembled WGS sequence"/>
</dbReference>
<dbReference type="Pfam" id="PF07715">
    <property type="entry name" value="Plug"/>
    <property type="match status" value="1"/>
</dbReference>
<evidence type="ECO:0000256" key="6">
    <source>
        <dbReference type="ARBA" id="ARBA00023077"/>
    </source>
</evidence>
<dbReference type="InterPro" id="IPR012910">
    <property type="entry name" value="Plug_dom"/>
</dbReference>
<dbReference type="NCBIfam" id="TIGR01783">
    <property type="entry name" value="TonB-siderophor"/>
    <property type="match status" value="1"/>
</dbReference>
<dbReference type="Gene3D" id="2.40.170.20">
    <property type="entry name" value="TonB-dependent receptor, beta-barrel domain"/>
    <property type="match status" value="1"/>
</dbReference>
<dbReference type="EMBL" id="JAMLDX010000008">
    <property type="protein sequence ID" value="MCP3731135.1"/>
    <property type="molecule type" value="Genomic_DNA"/>
</dbReference>
<feature type="domain" description="TonB-dependent receptor-like beta-barrel" evidence="13">
    <location>
        <begin position="244"/>
        <end position="678"/>
    </location>
</feature>
<keyword evidence="5 10" id="KW-0812">Transmembrane</keyword>
<dbReference type="Pfam" id="PF00593">
    <property type="entry name" value="TonB_dep_Rec_b-barrel"/>
    <property type="match status" value="1"/>
</dbReference>
<keyword evidence="9 10" id="KW-0998">Cell outer membrane</keyword>
<proteinExistence type="inferred from homology"/>
<evidence type="ECO:0000256" key="12">
    <source>
        <dbReference type="SAM" id="SignalP"/>
    </source>
</evidence>
<accession>A0A9X2HR93</accession>
<evidence type="ECO:0000256" key="11">
    <source>
        <dbReference type="RuleBase" id="RU003357"/>
    </source>
</evidence>
<comment type="caution">
    <text evidence="15">The sequence shown here is derived from an EMBL/GenBank/DDBJ whole genome shotgun (WGS) entry which is preliminary data.</text>
</comment>
<keyword evidence="3 10" id="KW-0813">Transport</keyword>
<keyword evidence="16" id="KW-1185">Reference proteome</keyword>
<keyword evidence="7 10" id="KW-0472">Membrane</keyword>
<feature type="chain" id="PRO_5040803774" evidence="12">
    <location>
        <begin position="27"/>
        <end position="711"/>
    </location>
</feature>
<evidence type="ECO:0000313" key="15">
    <source>
        <dbReference type="EMBL" id="MCP3731135.1"/>
    </source>
</evidence>
<feature type="domain" description="TonB-dependent receptor plug" evidence="14">
    <location>
        <begin position="60"/>
        <end position="158"/>
    </location>
</feature>
<evidence type="ECO:0000259" key="14">
    <source>
        <dbReference type="Pfam" id="PF07715"/>
    </source>
</evidence>
<dbReference type="PANTHER" id="PTHR32552:SF74">
    <property type="entry name" value="HYDROXAMATE SIDEROPHORE RECEPTOR FHUE"/>
    <property type="match status" value="1"/>
</dbReference>
<evidence type="ECO:0000256" key="4">
    <source>
        <dbReference type="ARBA" id="ARBA00022452"/>
    </source>
</evidence>
<evidence type="ECO:0000256" key="7">
    <source>
        <dbReference type="ARBA" id="ARBA00023136"/>
    </source>
</evidence>
<dbReference type="AlphaFoldDB" id="A0A9X2HR93"/>
<evidence type="ECO:0000313" key="16">
    <source>
        <dbReference type="Proteomes" id="UP001139451"/>
    </source>
</evidence>